<evidence type="ECO:0000313" key="2">
    <source>
        <dbReference type="Proteomes" id="UP001440984"/>
    </source>
</evidence>
<gene>
    <name evidence="1" type="ORF">ABJI51_42915</name>
</gene>
<reference evidence="1 2" key="1">
    <citation type="submission" date="2024-05" db="EMBL/GenBank/DDBJ databases">
        <authorList>
            <person name="Zhao H."/>
            <person name="Xu Y."/>
            <person name="Lin S."/>
            <person name="Spain J.C."/>
            <person name="Zhou N.-Y."/>
        </authorList>
    </citation>
    <scope>NUCLEOTIDE SEQUENCE [LARGE SCALE GENOMIC DNA]</scope>
    <source>
        <strain evidence="1 2">NEAU-NG30</strain>
    </source>
</reference>
<keyword evidence="2" id="KW-1185">Reference proteome</keyword>
<comment type="caution">
    <text evidence="1">The sequence shown here is derived from an EMBL/GenBank/DDBJ whole genome shotgun (WGS) entry which is preliminary data.</text>
</comment>
<dbReference type="RefSeq" id="WP_348956964.1">
    <property type="nucleotide sequence ID" value="NZ_JBDZYD010000024.1"/>
</dbReference>
<dbReference type="InterPro" id="IPR046178">
    <property type="entry name" value="DUF6187"/>
</dbReference>
<organism evidence="1 2">
    <name type="scientific">Amycolatopsis melonis</name>
    <dbReference type="NCBI Taxonomy" id="3156488"/>
    <lineage>
        <taxon>Bacteria</taxon>
        <taxon>Bacillati</taxon>
        <taxon>Actinomycetota</taxon>
        <taxon>Actinomycetes</taxon>
        <taxon>Pseudonocardiales</taxon>
        <taxon>Pseudonocardiaceae</taxon>
        <taxon>Amycolatopsis</taxon>
    </lineage>
</organism>
<protein>
    <submittedName>
        <fullName evidence="1">DUF6187 family protein</fullName>
    </submittedName>
</protein>
<accession>A0ABV0LU90</accession>
<name>A0ABV0LU90_9PSEU</name>
<evidence type="ECO:0000313" key="1">
    <source>
        <dbReference type="EMBL" id="MEQ0565872.1"/>
    </source>
</evidence>
<dbReference type="EMBL" id="JBDZYD010000024">
    <property type="protein sequence ID" value="MEQ0565872.1"/>
    <property type="molecule type" value="Genomic_DNA"/>
</dbReference>
<dbReference type="Proteomes" id="UP001440984">
    <property type="component" value="Unassembled WGS sequence"/>
</dbReference>
<proteinExistence type="predicted"/>
<sequence length="155" mass="15954">MSERHDSRFSLPEVDAPAATEAGVILLGLDADRLLAGLAVARLADDPALVTQVVDQARHGSAAFGLGGLLESGREHWLALRDRVGGPPSTSSPGSLRREWERRLELVAAAVPGAGAGTIAYLTACALRGTEIDQLAAATADGKEPSDVVPEVPAG</sequence>
<dbReference type="Pfam" id="PF19685">
    <property type="entry name" value="DUF6187"/>
    <property type="match status" value="1"/>
</dbReference>